<gene>
    <name evidence="1" type="ORF">EZS27_038347</name>
</gene>
<sequence length="37" mass="4694">YLPDELKDVRIWHPQENPTENKLHERMKQLWKEKYNS</sequence>
<feature type="non-terminal residue" evidence="1">
    <location>
        <position position="1"/>
    </location>
</feature>
<protein>
    <submittedName>
        <fullName evidence="1">Replication-associated recombination protein A</fullName>
    </submittedName>
</protein>
<accession>A0A5J4PM79</accession>
<dbReference type="AlphaFoldDB" id="A0A5J4PM79"/>
<proteinExistence type="predicted"/>
<evidence type="ECO:0000313" key="1">
    <source>
        <dbReference type="EMBL" id="KAA6310332.1"/>
    </source>
</evidence>
<organism evidence="1">
    <name type="scientific">termite gut metagenome</name>
    <dbReference type="NCBI Taxonomy" id="433724"/>
    <lineage>
        <taxon>unclassified sequences</taxon>
        <taxon>metagenomes</taxon>
        <taxon>organismal metagenomes</taxon>
    </lineage>
</organism>
<comment type="caution">
    <text evidence="1">The sequence shown here is derived from an EMBL/GenBank/DDBJ whole genome shotgun (WGS) entry which is preliminary data.</text>
</comment>
<name>A0A5J4PM79_9ZZZZ</name>
<dbReference type="EMBL" id="SNRY01007479">
    <property type="protein sequence ID" value="KAA6310332.1"/>
    <property type="molecule type" value="Genomic_DNA"/>
</dbReference>
<reference evidence="1" key="1">
    <citation type="submission" date="2019-03" db="EMBL/GenBank/DDBJ databases">
        <title>Single cell metagenomics reveals metabolic interactions within the superorganism composed of flagellate Streblomastix strix and complex community of Bacteroidetes bacteria on its surface.</title>
        <authorList>
            <person name="Treitli S.C."/>
            <person name="Kolisko M."/>
            <person name="Husnik F."/>
            <person name="Keeling P."/>
            <person name="Hampl V."/>
        </authorList>
    </citation>
    <scope>NUCLEOTIDE SEQUENCE</scope>
    <source>
        <strain evidence="1">STM</strain>
    </source>
</reference>
<dbReference type="Gene3D" id="1.10.3710.10">
    <property type="entry name" value="DNA polymerase III clamp loader subunits, C-terminal domain"/>
    <property type="match status" value="1"/>
</dbReference>